<reference evidence="2" key="1">
    <citation type="submission" date="2021-06" db="EMBL/GenBank/DDBJ databases">
        <title>Paracoccus bacterium XHP0099 sp. nov., isolated from the surface waters of the Yellow Sea.</title>
        <authorList>
            <person name="Xue H."/>
            <person name="Zhang D."/>
        </authorList>
    </citation>
    <scope>NUCLEOTIDE SEQUENCE</scope>
    <source>
        <strain evidence="2">XHP0099</strain>
    </source>
</reference>
<feature type="domain" description="Glycosyltransferase 61 catalytic" evidence="1">
    <location>
        <begin position="95"/>
        <end position="263"/>
    </location>
</feature>
<organism evidence="2 3">
    <name type="scientific">Paracoccus marinaquae</name>
    <dbReference type="NCBI Taxonomy" id="2841926"/>
    <lineage>
        <taxon>Bacteria</taxon>
        <taxon>Pseudomonadati</taxon>
        <taxon>Pseudomonadota</taxon>
        <taxon>Alphaproteobacteria</taxon>
        <taxon>Rhodobacterales</taxon>
        <taxon>Paracoccaceae</taxon>
        <taxon>Paracoccus</taxon>
    </lineage>
</organism>
<evidence type="ECO:0000259" key="1">
    <source>
        <dbReference type="Pfam" id="PF04577"/>
    </source>
</evidence>
<name>A0ABS6AL09_9RHOB</name>
<dbReference type="Pfam" id="PF04577">
    <property type="entry name" value="Glyco_transf_61"/>
    <property type="match status" value="1"/>
</dbReference>
<accession>A0ABS6AL09</accession>
<gene>
    <name evidence="2" type="ORF">KNW02_14230</name>
</gene>
<sequence length="383" mass="43183">MTQIRPGDIFPVPEPDQGWSREVMTVDDAIVWPAGPMQRIPMCGITHADGRDCPEAAIYRGDTRMMAPVAVETRPQPAARLPGTHLWGGQVFAHFGHFMTETIPRLWASTHAGVESIVFIGKHEQLQKFSPWQQDFLALLGMDLPVTFVTEPTRIERLMVPGQGFGLGRIARGTPEFRAFIGRLQDRIEPKGAERIYVSRTKTGKKGRVLNEYSIEQNLIAQGYTAYHPQDHSPAEQLAQYMAATHVIGLDSSAFHLLGFMARPGQRVAVVLRRNMMAYVNIQRQLEGMLGRSPDIINVLLGDWMPPRQKGANRESWGQVDHHRLVARLTDLGYLDRPEAWTYPDEKDFNIAFAKFRKRMGGEVVFRPVEVPIEKIVAAARKD</sequence>
<dbReference type="InterPro" id="IPR049625">
    <property type="entry name" value="Glyco_transf_61_cat"/>
</dbReference>
<keyword evidence="3" id="KW-1185">Reference proteome</keyword>
<proteinExistence type="predicted"/>
<dbReference type="EMBL" id="JAHKNG010000028">
    <property type="protein sequence ID" value="MBU3031276.1"/>
    <property type="molecule type" value="Genomic_DNA"/>
</dbReference>
<dbReference type="Proteomes" id="UP001166191">
    <property type="component" value="Unassembled WGS sequence"/>
</dbReference>
<comment type="caution">
    <text evidence="2">The sequence shown here is derived from an EMBL/GenBank/DDBJ whole genome shotgun (WGS) entry which is preliminary data.</text>
</comment>
<protein>
    <submittedName>
        <fullName evidence="2">Glycosyltransferase family 61 protein</fullName>
    </submittedName>
</protein>
<evidence type="ECO:0000313" key="2">
    <source>
        <dbReference type="EMBL" id="MBU3031276.1"/>
    </source>
</evidence>
<dbReference type="RefSeq" id="WP_216033948.1">
    <property type="nucleotide sequence ID" value="NZ_JAHKNG010000028.1"/>
</dbReference>
<evidence type="ECO:0000313" key="3">
    <source>
        <dbReference type="Proteomes" id="UP001166191"/>
    </source>
</evidence>